<proteinExistence type="inferred from homology"/>
<evidence type="ECO:0000256" key="1">
    <source>
        <dbReference type="ARBA" id="ARBA00007569"/>
    </source>
</evidence>
<sequence>MNGEKPSWLIEMVSKLSELGIKLEEAKNVLKMEVSPESLREAAKILIQYGYDHLASISGVDWPTKGTIEVIYFAESYEPEKRGILIELKTATSRENPKLPSLIDLWPNALLLERETWEMFGVVFEGNPDLRRLLLPPDWSGPPPLRKDYKVVEEGIYVEYE</sequence>
<dbReference type="RefSeq" id="WP_052886557.1">
    <property type="nucleotide sequence ID" value="NZ_CP007493.1"/>
</dbReference>
<dbReference type="InterPro" id="IPR001268">
    <property type="entry name" value="NADH_UbQ_OxRdtase_30kDa_su"/>
</dbReference>
<keyword evidence="3" id="KW-0560">Oxidoreductase</keyword>
<feature type="domain" description="NADH:ubiquinone oxidoreductase 30kDa subunit" evidence="2">
    <location>
        <begin position="33"/>
        <end position="152"/>
    </location>
</feature>
<gene>
    <name evidence="3" type="ORF">TCARB_0391</name>
</gene>
<dbReference type="GO" id="GO:0016491">
    <property type="term" value="F:oxidoreductase activity"/>
    <property type="evidence" value="ECO:0007669"/>
    <property type="project" value="UniProtKB-KW"/>
</dbReference>
<dbReference type="Gene3D" id="3.30.460.80">
    <property type="entry name" value="NADH:ubiquinone oxidoreductase, 30kDa subunit"/>
    <property type="match status" value="1"/>
</dbReference>
<accession>A0A3G1A5Y5</accession>
<dbReference type="InterPro" id="IPR037232">
    <property type="entry name" value="NADH_quin_OxRdtase_su_C/D-like"/>
</dbReference>
<organism evidence="3 4">
    <name type="scientific">Thermofilum adornatum 1505</name>
    <dbReference type="NCBI Taxonomy" id="697581"/>
    <lineage>
        <taxon>Archaea</taxon>
        <taxon>Thermoproteota</taxon>
        <taxon>Thermoprotei</taxon>
        <taxon>Thermofilales</taxon>
        <taxon>Thermofilaceae</taxon>
        <taxon>Thermofilum</taxon>
    </lineage>
</organism>
<dbReference type="AlphaFoldDB" id="A0A3G1A5Y5"/>
<evidence type="ECO:0000313" key="3">
    <source>
        <dbReference type="EMBL" id="AJB41463.1"/>
    </source>
</evidence>
<dbReference type="KEGG" id="tcb:TCARB_0391"/>
<dbReference type="GO" id="GO:0008137">
    <property type="term" value="F:NADH dehydrogenase (ubiquinone) activity"/>
    <property type="evidence" value="ECO:0007669"/>
    <property type="project" value="InterPro"/>
</dbReference>
<dbReference type="Proteomes" id="UP000266720">
    <property type="component" value="Chromosome"/>
</dbReference>
<dbReference type="Pfam" id="PF00329">
    <property type="entry name" value="Complex1_30kDa"/>
    <property type="match status" value="1"/>
</dbReference>
<evidence type="ECO:0000313" key="4">
    <source>
        <dbReference type="Proteomes" id="UP000266720"/>
    </source>
</evidence>
<reference evidence="4" key="1">
    <citation type="book" date="2010" name="EXTREMOPHILES" publisher="0:0-0">
        <title>Complete genome sequences of ten hyperthermophilic archaea reveal their metabolic capabilities and possible ecological roles.</title>
        <editorList>
            <person name="?"/>
        </editorList>
        <authorList>
            <person name="Ravin N.V."/>
            <person name="Mardanov A.V."/>
            <person name="Bonch-Osmolovskaya E.A."/>
            <person name="Skryabin K.G."/>
        </authorList>
    </citation>
    <scope>NUCLEOTIDE SEQUENCE [LARGE SCALE GENOMIC DNA]</scope>
    <source>
        <strain evidence="4">1505</strain>
    </source>
</reference>
<dbReference type="SUPFAM" id="SSF143243">
    <property type="entry name" value="Nqo5-like"/>
    <property type="match status" value="1"/>
</dbReference>
<dbReference type="GeneID" id="25405849"/>
<comment type="similarity">
    <text evidence="1">Belongs to the complex I 30 kDa subunit family.</text>
</comment>
<dbReference type="STRING" id="697581.TCARB_0391"/>
<name>A0A3G1A5Y5_9CREN</name>
<dbReference type="PANTHER" id="PTHR10884">
    <property type="entry name" value="NADH DEHYDROGENASE UBIQUINONE IRON-SULFUR PROTEIN 3"/>
    <property type="match status" value="1"/>
</dbReference>
<dbReference type="EC" id="1.6.5.3" evidence="3"/>
<evidence type="ECO:0000259" key="2">
    <source>
        <dbReference type="Pfam" id="PF00329"/>
    </source>
</evidence>
<dbReference type="PANTHER" id="PTHR10884:SF14">
    <property type="entry name" value="NADH DEHYDROGENASE [UBIQUINONE] IRON-SULFUR PROTEIN 3, MITOCHONDRIAL"/>
    <property type="match status" value="1"/>
</dbReference>
<protein>
    <submittedName>
        <fullName evidence="3">Membrane-bound oxidoreductase, NuoC subunit</fullName>
        <ecNumber evidence="3">1.6.5.3</ecNumber>
    </submittedName>
</protein>
<dbReference type="EMBL" id="CP007493">
    <property type="protein sequence ID" value="AJB41463.1"/>
    <property type="molecule type" value="Genomic_DNA"/>
</dbReference>